<evidence type="ECO:0000256" key="5">
    <source>
        <dbReference type="ARBA" id="ARBA00023180"/>
    </source>
</evidence>
<feature type="transmembrane region" description="Helical" evidence="7">
    <location>
        <begin position="429"/>
        <end position="451"/>
    </location>
</feature>
<dbReference type="SUPFAM" id="SSF103473">
    <property type="entry name" value="MFS general substrate transporter"/>
    <property type="match status" value="1"/>
</dbReference>
<dbReference type="Gene3D" id="1.20.1250.20">
    <property type="entry name" value="MFS general substrate transporter like domains"/>
    <property type="match status" value="1"/>
</dbReference>
<evidence type="ECO:0000256" key="1">
    <source>
        <dbReference type="ARBA" id="ARBA00004141"/>
    </source>
</evidence>
<dbReference type="Pfam" id="PF14033">
    <property type="entry name" value="DUF4246"/>
    <property type="match status" value="1"/>
</dbReference>
<sequence>MAESDEKPRPDDAEYTKTKVLPHWRLVIDQAGVTPEVLAYNYQGSGTEQDPFLVQWIPNDPRNPQQWNDSKKWFITTAVSFATLTIFGRQILFIGTYAGLTIFNAACAGAPNGASLLVFRFLAGSFGSSPLTNAGGAIADMFPPHQRGLGMTLFVAGPSLGPVLGPICGGFLGENASWRWVMGFLAIFAGVMWIGGTILIPETYAPTLLRRRAAKLSSMTGKVYTSSIELKQGKVSLRSAISTSLLRPWVLLFKEPIVLLLSIYMAIIYGTLYLFFAAFPVVFEQARGWSQGIEGLAFLVIAVGMVAALIYTIPDNKRYVLLDQKHNGFAPPEARLPSAAIGSFSIPVGLFWFAWTNYPSIHWIVSTMAGAPFGFGPILVFLSIMNYLVDAYTIFAASVLAANSILRSLFGAVFPLFTVQMYDKLGLHWASTIPAFLALVCVPFPYLFYIYGARIRTHCKFAAESDAFMQSLKQAQDQREQGLEEQDNSTEDERTVVDEGVITSSHRRTSSVHGGSTESRNWGFDTAGEVSETDRLHAAQPTMTHTRDPKPAPLTIAEEELLAASEAVSKLSQSQLDTFNDWVRGSKNPGVLEAKSWLTRRYDLYYNTFSYSELVLMLKRAKYLSSDEDHSKNRIDFVIRKPGLGLPLGHMPDQEGRFPLLFMEDNYETGWRAATLLIRETCILKFIDELSDKPEWWLKVKDEAISSKWKKEALELDWTSYRKHADFTSAMADACISELRHKAELYEKTGLMPVYDYTTTVIKSDSLLTPELAKALQEGVKPLEDVPPELKDWHPNSKEQVLDLVHPSLWPLMYGRSRVLNDRVIGIDNALASCGTGVVLRAPGSEQTTHIIGEGGFCEDEVVVLSNKFQWLPCEVDLDPETGKAKIASYINNLHPQEHAHLYPIIERFIEKSLPAWDIIYDWEDSFSVQRLTTTEAEYDECPCPELCDVEDGYGCTPWRRPLGEGEEPRYDVESWEEMLADGEEDDCEPDYYELGEEKVEDYKMNWVRRNLDDAWFASTHSAKLPDADPSANDHMKIQTSDVKASGFFNGSSQIQVIVKLANIHLTPEKPVYNGGSWHTEGLRNEHIVSTTLYYYDSENITDCTLDFRTCADKEDLAAEISYEQYRHDPIERTFDITLGGSIFQDIGSVLTKAGRAIFFPNVLQHHVSQFKLADPTKPGHRKILALFLVNPAIPIISTSNVPPQQKHWWTTHSGLDSGRGVMPPELVEKVVDYMDWPIDLEEAKKVRLDLMKERTSFKAEEESRFDRMEWNFCEH</sequence>
<evidence type="ECO:0000313" key="11">
    <source>
        <dbReference type="Proteomes" id="UP000582016"/>
    </source>
</evidence>
<gene>
    <name evidence="10" type="ORF">FPHYL_4832</name>
</gene>
<evidence type="ECO:0000259" key="8">
    <source>
        <dbReference type="Pfam" id="PF14033"/>
    </source>
</evidence>
<dbReference type="FunFam" id="1.20.1250.20:FF:000011">
    <property type="entry name" value="MFS multidrug transporter, putative"/>
    <property type="match status" value="1"/>
</dbReference>
<evidence type="ECO:0008006" key="12">
    <source>
        <dbReference type="Google" id="ProtNLM"/>
    </source>
</evidence>
<feature type="transmembrane region" description="Helical" evidence="7">
    <location>
        <begin position="394"/>
        <end position="417"/>
    </location>
</feature>
<feature type="domain" description="DUF4246" evidence="8">
    <location>
        <begin position="730"/>
        <end position="1212"/>
    </location>
</feature>
<dbReference type="Proteomes" id="UP000582016">
    <property type="component" value="Unassembled WGS sequence"/>
</dbReference>
<evidence type="ECO:0000313" key="10">
    <source>
        <dbReference type="EMBL" id="KAF5564212.1"/>
    </source>
</evidence>
<feature type="domain" description="DUF4246" evidence="9">
    <location>
        <begin position="642"/>
        <end position="712"/>
    </location>
</feature>
<comment type="subcellular location">
    <subcellularLocation>
        <location evidence="1">Membrane</location>
        <topology evidence="1">Multi-pass membrane protein</topology>
    </subcellularLocation>
</comment>
<proteinExistence type="predicted"/>
<dbReference type="InterPro" id="IPR049207">
    <property type="entry name" value="DUF4246_N"/>
</dbReference>
<protein>
    <recommendedName>
        <fullName evidence="12">Major facilitator superfamily (MFS) profile domain-containing protein</fullName>
    </recommendedName>
</protein>
<feature type="transmembrane region" description="Helical" evidence="7">
    <location>
        <begin position="334"/>
        <end position="355"/>
    </location>
</feature>
<dbReference type="PANTHER" id="PTHR33119:SF1">
    <property type="entry name" value="FE2OG DIOXYGENASE DOMAIN-CONTAINING PROTEIN"/>
    <property type="match status" value="1"/>
</dbReference>
<dbReference type="PANTHER" id="PTHR33119">
    <property type="entry name" value="IFI3P"/>
    <property type="match status" value="1"/>
</dbReference>
<feature type="transmembrane region" description="Helical" evidence="7">
    <location>
        <begin position="151"/>
        <end position="172"/>
    </location>
</feature>
<dbReference type="InterPro" id="IPR011701">
    <property type="entry name" value="MFS"/>
</dbReference>
<evidence type="ECO:0000256" key="4">
    <source>
        <dbReference type="ARBA" id="ARBA00023136"/>
    </source>
</evidence>
<reference evidence="10 11" key="1">
    <citation type="submission" date="2020-05" db="EMBL/GenBank/DDBJ databases">
        <title>Identification and distribution of gene clusters putatively required for synthesis of sphingolipid metabolism inhibitors in phylogenetically diverse species of the filamentous fungus Fusarium.</title>
        <authorList>
            <person name="Kim H.-S."/>
            <person name="Busman M."/>
            <person name="Brown D.W."/>
            <person name="Divon H."/>
            <person name="Uhlig S."/>
            <person name="Proctor R.H."/>
        </authorList>
    </citation>
    <scope>NUCLEOTIDE SEQUENCE [LARGE SCALE GENOMIC DNA]</scope>
    <source>
        <strain evidence="10 11">NRRL 13617</strain>
    </source>
</reference>
<evidence type="ECO:0000256" key="3">
    <source>
        <dbReference type="ARBA" id="ARBA00022989"/>
    </source>
</evidence>
<keyword evidence="2 7" id="KW-0812">Transmembrane</keyword>
<dbReference type="EMBL" id="JAAOAQ010000156">
    <property type="protein sequence ID" value="KAF5564212.1"/>
    <property type="molecule type" value="Genomic_DNA"/>
</dbReference>
<dbReference type="GO" id="GO:0016020">
    <property type="term" value="C:membrane"/>
    <property type="evidence" value="ECO:0007669"/>
    <property type="project" value="UniProtKB-SubCell"/>
</dbReference>
<dbReference type="GO" id="GO:0022857">
    <property type="term" value="F:transmembrane transporter activity"/>
    <property type="evidence" value="ECO:0007669"/>
    <property type="project" value="InterPro"/>
</dbReference>
<evidence type="ECO:0000256" key="7">
    <source>
        <dbReference type="SAM" id="Phobius"/>
    </source>
</evidence>
<feature type="transmembrane region" description="Helical" evidence="7">
    <location>
        <begin position="361"/>
        <end position="382"/>
    </location>
</feature>
<dbReference type="Pfam" id="PF21666">
    <property type="entry name" value="DUF4246_N"/>
    <property type="match status" value="1"/>
</dbReference>
<organism evidence="10 11">
    <name type="scientific">Fusarium phyllophilum</name>
    <dbReference type="NCBI Taxonomy" id="47803"/>
    <lineage>
        <taxon>Eukaryota</taxon>
        <taxon>Fungi</taxon>
        <taxon>Dikarya</taxon>
        <taxon>Ascomycota</taxon>
        <taxon>Pezizomycotina</taxon>
        <taxon>Sordariomycetes</taxon>
        <taxon>Hypocreomycetidae</taxon>
        <taxon>Hypocreales</taxon>
        <taxon>Nectriaceae</taxon>
        <taxon>Fusarium</taxon>
        <taxon>Fusarium fujikuroi species complex</taxon>
    </lineage>
</organism>
<dbReference type="OrthoDB" id="415532at2759"/>
<feature type="transmembrane region" description="Helical" evidence="7">
    <location>
        <begin position="295"/>
        <end position="313"/>
    </location>
</feature>
<dbReference type="AlphaFoldDB" id="A0A8H5K0Q6"/>
<name>A0A8H5K0Q6_9HYPO</name>
<feature type="region of interest" description="Disordered" evidence="6">
    <location>
        <begin position="474"/>
        <end position="494"/>
    </location>
</feature>
<feature type="transmembrane region" description="Helical" evidence="7">
    <location>
        <begin position="257"/>
        <end position="283"/>
    </location>
</feature>
<comment type="caution">
    <text evidence="10">The sequence shown here is derived from an EMBL/GenBank/DDBJ whole genome shotgun (WGS) entry which is preliminary data.</text>
</comment>
<keyword evidence="3 7" id="KW-1133">Transmembrane helix</keyword>
<evidence type="ECO:0000256" key="2">
    <source>
        <dbReference type="ARBA" id="ARBA00022692"/>
    </source>
</evidence>
<dbReference type="Pfam" id="PF07690">
    <property type="entry name" value="MFS_1"/>
    <property type="match status" value="1"/>
</dbReference>
<keyword evidence="4 7" id="KW-0472">Membrane</keyword>
<keyword evidence="5" id="KW-0325">Glycoprotein</keyword>
<dbReference type="InterPro" id="IPR025340">
    <property type="entry name" value="DUF4246"/>
</dbReference>
<accession>A0A8H5K0Q6</accession>
<keyword evidence="11" id="KW-1185">Reference proteome</keyword>
<dbReference type="InterPro" id="IPR036259">
    <property type="entry name" value="MFS_trans_sf"/>
</dbReference>
<dbReference type="InterPro" id="IPR049192">
    <property type="entry name" value="DUF4246_C"/>
</dbReference>
<evidence type="ECO:0000256" key="6">
    <source>
        <dbReference type="SAM" id="MobiDB-lite"/>
    </source>
</evidence>
<feature type="transmembrane region" description="Helical" evidence="7">
    <location>
        <begin position="178"/>
        <end position="201"/>
    </location>
</feature>
<evidence type="ECO:0000259" key="9">
    <source>
        <dbReference type="Pfam" id="PF21666"/>
    </source>
</evidence>
<dbReference type="CDD" id="cd17323">
    <property type="entry name" value="MFS_Tpo1_MDR_like"/>
    <property type="match status" value="1"/>
</dbReference>